<protein>
    <recommendedName>
        <fullName evidence="5">Probable cobalt-precorrin-6B C(15)-methyltransferase (decarboxylating)</fullName>
        <ecNumber evidence="5">2.1.1.196</ecNumber>
    </recommendedName>
</protein>
<dbReference type="HAMAP" id="MF_00786">
    <property type="entry name" value="CbiT"/>
    <property type="match status" value="1"/>
</dbReference>
<dbReference type="EMBL" id="CP001014">
    <property type="protein sequence ID" value="ACB39250.1"/>
    <property type="molecule type" value="Genomic_DNA"/>
</dbReference>
<dbReference type="UniPathway" id="UPA00148">
    <property type="reaction ID" value="UER00229"/>
</dbReference>
<feature type="binding site" evidence="5">
    <location>
        <begin position="45"/>
        <end position="49"/>
    </location>
    <ligand>
        <name>S-adenosyl-L-methionine</name>
        <dbReference type="ChEBI" id="CHEBI:59789"/>
    </ligand>
</feature>
<reference evidence="7" key="1">
    <citation type="submission" date="2008-03" db="EMBL/GenBank/DDBJ databases">
        <title>Complete sequence of Thermoproteus neutrophilus V24Sta.</title>
        <authorList>
            <consortium name="US DOE Joint Genome Institute"/>
            <person name="Copeland A."/>
            <person name="Lucas S."/>
            <person name="Lapidus A."/>
            <person name="Glavina del Rio T."/>
            <person name="Dalin E."/>
            <person name="Tice H."/>
            <person name="Bruce D."/>
            <person name="Goodwin L."/>
            <person name="Pitluck S."/>
            <person name="Sims D."/>
            <person name="Brettin T."/>
            <person name="Detter J.C."/>
            <person name="Han C."/>
            <person name="Kuske C.R."/>
            <person name="Schmutz J."/>
            <person name="Larimer F."/>
            <person name="Land M."/>
            <person name="Hauser L."/>
            <person name="Kyrpides N."/>
            <person name="Mikhailova N."/>
            <person name="Biddle J.F."/>
            <person name="Zhang Z."/>
            <person name="Fitz-Gibbon S.T."/>
            <person name="Lowe T.M."/>
            <person name="Saltikov C."/>
            <person name="House C.H."/>
            <person name="Richardson P."/>
        </authorList>
    </citation>
    <scope>NUCLEOTIDE SEQUENCE [LARGE SCALE GENOMIC DNA]</scope>
    <source>
        <strain evidence="7">V24Sta</strain>
    </source>
</reference>
<feature type="binding site" evidence="5">
    <location>
        <position position="21"/>
    </location>
    <ligand>
        <name>S-adenosyl-L-methionine</name>
        <dbReference type="ChEBI" id="CHEBI:59789"/>
    </ligand>
</feature>
<evidence type="ECO:0000256" key="1">
    <source>
        <dbReference type="ARBA" id="ARBA00022573"/>
    </source>
</evidence>
<dbReference type="SUPFAM" id="SSF53335">
    <property type="entry name" value="S-adenosyl-L-methionine-dependent methyltransferases"/>
    <property type="match status" value="1"/>
</dbReference>
<dbReference type="STRING" id="444157.Tneu_0299"/>
<feature type="binding site" evidence="5">
    <location>
        <position position="66"/>
    </location>
    <ligand>
        <name>S-adenosyl-L-methionine</name>
        <dbReference type="ChEBI" id="CHEBI:59789"/>
    </ligand>
</feature>
<dbReference type="Proteomes" id="UP000001694">
    <property type="component" value="Chromosome"/>
</dbReference>
<dbReference type="NCBIfam" id="TIGR02469">
    <property type="entry name" value="CbiT"/>
    <property type="match status" value="1"/>
</dbReference>
<evidence type="ECO:0000259" key="6">
    <source>
        <dbReference type="Pfam" id="PF13847"/>
    </source>
</evidence>
<dbReference type="GO" id="GO:0008276">
    <property type="term" value="F:protein methyltransferase activity"/>
    <property type="evidence" value="ECO:0007669"/>
    <property type="project" value="InterPro"/>
</dbReference>
<dbReference type="Pfam" id="PF13847">
    <property type="entry name" value="Methyltransf_31"/>
    <property type="match status" value="1"/>
</dbReference>
<dbReference type="KEGG" id="tne:Tneu_0299"/>
<comment type="pathway">
    <text evidence="5">Cofactor biosynthesis; adenosylcobalamin biosynthesis; cob(II)yrinate a,c-diamide from sirohydrochlorin (anaerobic route): step 8/10.</text>
</comment>
<dbReference type="InterPro" id="IPR029063">
    <property type="entry name" value="SAM-dependent_MTases_sf"/>
</dbReference>
<sequence>MRPAPGIPDEEFIREEGIPMTKAEVRAVVVSKLKVGPGDRMLDVGCGTGSVAVEAALMGAWVYAMDKNPRAVELTARNAAKFGVADRVKAEVEEAPRDFAKAGGPFDAVFIGGGGRDIADVVKAALSLVKPGGRLVVDVATLETLSRLVPLLEEVRHEVVLVQIARGRRVGGYTLLSPLNPVYVVTIWP</sequence>
<feature type="domain" description="Methyltransferase" evidence="6">
    <location>
        <begin position="38"/>
        <end position="144"/>
    </location>
</feature>
<dbReference type="InterPro" id="IPR023475">
    <property type="entry name" value="CbiT"/>
</dbReference>
<name>B1YBB9_PYRNV</name>
<dbReference type="GeneID" id="6165944"/>
<keyword evidence="4 5" id="KW-0949">S-adenosyl-L-methionine</keyword>
<keyword evidence="8" id="KW-1185">Reference proteome</keyword>
<comment type="similarity">
    <text evidence="5">Belongs to the methyltransferase superfamily. Archaeal-type CbiT family.</text>
</comment>
<dbReference type="EC" id="2.1.1.196" evidence="5"/>
<dbReference type="PANTHER" id="PTHR43182">
    <property type="entry name" value="COBALT-PRECORRIN-6B C(15)-METHYLTRANSFERASE (DECARBOXYLATING)"/>
    <property type="match status" value="1"/>
</dbReference>
<dbReference type="HOGENOM" id="CLU_094143_0_0_2"/>
<feature type="binding site" evidence="5">
    <location>
        <position position="95"/>
    </location>
    <ligand>
        <name>S-adenosyl-L-methionine</name>
        <dbReference type="ChEBI" id="CHEBI:59789"/>
    </ligand>
</feature>
<keyword evidence="1 5" id="KW-0169">Cobalamin biosynthesis</keyword>
<dbReference type="RefSeq" id="WP_012349671.1">
    <property type="nucleotide sequence ID" value="NC_010525.1"/>
</dbReference>
<accession>B1YBB9</accession>
<dbReference type="GO" id="GO:0019251">
    <property type="term" value="P:anaerobic cobalamin biosynthetic process"/>
    <property type="evidence" value="ECO:0007669"/>
    <property type="project" value="UniProtKB-UniRule"/>
</dbReference>
<dbReference type="OrthoDB" id="6027at2157"/>
<dbReference type="eggNOG" id="arCOG00977">
    <property type="taxonomic scope" value="Archaea"/>
</dbReference>
<dbReference type="InterPro" id="IPR014008">
    <property type="entry name" value="Cbl_synth_MTase_CbiT"/>
</dbReference>
<evidence type="ECO:0000256" key="3">
    <source>
        <dbReference type="ARBA" id="ARBA00022679"/>
    </source>
</evidence>
<proteinExistence type="inferred from homology"/>
<keyword evidence="2 5" id="KW-0489">Methyltransferase</keyword>
<dbReference type="AlphaFoldDB" id="B1YBB9"/>
<evidence type="ECO:0000256" key="2">
    <source>
        <dbReference type="ARBA" id="ARBA00022603"/>
    </source>
</evidence>
<dbReference type="GO" id="GO:0032259">
    <property type="term" value="P:methylation"/>
    <property type="evidence" value="ECO:0007669"/>
    <property type="project" value="UniProtKB-KW"/>
</dbReference>
<evidence type="ECO:0000256" key="5">
    <source>
        <dbReference type="HAMAP-Rule" id="MF_00786"/>
    </source>
</evidence>
<organism evidence="7 8">
    <name type="scientific">Pyrobaculum neutrophilum (strain DSM 2338 / JCM 9278 / NBRC 100436 / V24Sta)</name>
    <name type="common">Thermoproteus neutrophilus</name>
    <dbReference type="NCBI Taxonomy" id="444157"/>
    <lineage>
        <taxon>Archaea</taxon>
        <taxon>Thermoproteota</taxon>
        <taxon>Thermoprotei</taxon>
        <taxon>Thermoproteales</taxon>
        <taxon>Thermoproteaceae</taxon>
        <taxon>Pyrobaculum</taxon>
    </lineage>
</organism>
<gene>
    <name evidence="5" type="primary">cbiT</name>
    <name evidence="7" type="ordered locus">Tneu_0299</name>
</gene>
<dbReference type="InterPro" id="IPR025714">
    <property type="entry name" value="Methyltranfer_dom"/>
</dbReference>
<dbReference type="Gene3D" id="3.40.50.150">
    <property type="entry name" value="Vaccinia Virus protein VP39"/>
    <property type="match status" value="1"/>
</dbReference>
<comment type="function">
    <text evidence="5">Catalyzes the methylation of C-15 in cobalt-precorrin-6B followed by the decarboxylation of C-12 to form cobalt-precorrin-7.</text>
</comment>
<dbReference type="GO" id="GO:0043776">
    <property type="term" value="F:cobalt-precorrin-6B C5-methyltransferase activity"/>
    <property type="evidence" value="ECO:0007669"/>
    <property type="project" value="RHEA"/>
</dbReference>
<dbReference type="CDD" id="cd02440">
    <property type="entry name" value="AdoMet_MTases"/>
    <property type="match status" value="1"/>
</dbReference>
<comment type="catalytic activity">
    <reaction evidence="5">
        <text>Co-precorrin-6B + S-adenosyl-L-methionine = Co-precorrin-7 + S-adenosyl-L-homocysteine + CO2</text>
        <dbReference type="Rhea" id="RHEA:36067"/>
        <dbReference type="ChEBI" id="CHEBI:16526"/>
        <dbReference type="ChEBI" id="CHEBI:57856"/>
        <dbReference type="ChEBI" id="CHEBI:59789"/>
        <dbReference type="ChEBI" id="CHEBI:70791"/>
        <dbReference type="ChEBI" id="CHEBI:72780"/>
        <dbReference type="EC" id="2.1.1.196"/>
    </reaction>
</comment>
<keyword evidence="3 5" id="KW-0808">Transferase</keyword>
<evidence type="ECO:0000313" key="8">
    <source>
        <dbReference type="Proteomes" id="UP000001694"/>
    </source>
</evidence>
<dbReference type="PANTHER" id="PTHR43182:SF1">
    <property type="entry name" value="COBALT-PRECORRIN-7 C(5)-METHYLTRANSFERASE"/>
    <property type="match status" value="1"/>
</dbReference>
<dbReference type="InterPro" id="IPR050714">
    <property type="entry name" value="Cobalamin_biosynth_MTase"/>
</dbReference>
<evidence type="ECO:0000313" key="7">
    <source>
        <dbReference type="EMBL" id="ACB39250.1"/>
    </source>
</evidence>
<evidence type="ECO:0000256" key="4">
    <source>
        <dbReference type="ARBA" id="ARBA00022691"/>
    </source>
</evidence>